<feature type="compositionally biased region" description="Polar residues" evidence="5">
    <location>
        <begin position="378"/>
        <end position="402"/>
    </location>
</feature>
<feature type="region of interest" description="Disordered" evidence="5">
    <location>
        <begin position="105"/>
        <end position="251"/>
    </location>
</feature>
<sequence length="718" mass="75761">MATGALSLPPTSGTSTQNQQPSWEGDKMFNIYIYDYCNKRGFRETAQKLMVEAEIPPDSAPPINAKQGLLFEWWSVFWVLFTAKSSGAGSDDALLYVQQQSQTTQRQAQARMQPQQPPMGRYINGIQRQPGTMPPNGQIPNGVGPASLQGAQGPMPNGAPGPMSFPMPGPVPQQNGIPGTPGGPPAPGSTPQQQPGFQPMLPGQRPGGPQQRGPNNGPPFQSPTIAHQIPGGVPSQQQPPAMGQLGPSPHLAHMARGGNMLPPNGQQQATNPAFQQLQRPPSRTASPSNIMQLSPSMASRQTPGGMPNAAQEANLLHELSKIPTPVLMALRQETGLGDRDLNMLSMDEKQRLMSIARQRIGNKAGLPGGNNAAAGPSMQPNQRPQRQGTLQQRGNKRNSTSPADEHDTLPRNDQSPPDRKRPRRSPLSSEQGPPIGSANYPPQGQQPGGGQGVPQQLSNGMMRPMNAPGLNGFPQAGMQMGNNSGMNMQMGGQPMGGPQMSPQTIPSQQQQQMARYHQEQQYRSMQNLQKGALSALNNTMSVNAGSPSSGDSQGQGSQFAGGRPGQNNMNQKGMMPPPSPASGPPKDQSGQNKDKGGQSSSNSRPEGSPRNPPRTPAQGGANLGNPGQGGTAPPTPNMTAPSPSAILGGPASGMNQPMTSSTDPMAIFGNTDFISGMSTLEVFDDASLAKAGFDVDFERDFGQWFNPETDVTGSIDPK</sequence>
<dbReference type="InterPro" id="IPR006594">
    <property type="entry name" value="LisH"/>
</dbReference>
<evidence type="ECO:0000313" key="7">
    <source>
        <dbReference type="Proteomes" id="UP000054166"/>
    </source>
</evidence>
<dbReference type="STRING" id="765440.A0A0C3GEY7"/>
<organism evidence="6 7">
    <name type="scientific">Piloderma croceum (strain F 1598)</name>
    <dbReference type="NCBI Taxonomy" id="765440"/>
    <lineage>
        <taxon>Eukaryota</taxon>
        <taxon>Fungi</taxon>
        <taxon>Dikarya</taxon>
        <taxon>Basidiomycota</taxon>
        <taxon>Agaricomycotina</taxon>
        <taxon>Agaricomycetes</taxon>
        <taxon>Agaricomycetidae</taxon>
        <taxon>Atheliales</taxon>
        <taxon>Atheliaceae</taxon>
        <taxon>Piloderma</taxon>
    </lineage>
</organism>
<feature type="region of interest" description="Disordered" evidence="5">
    <location>
        <begin position="539"/>
        <end position="663"/>
    </location>
</feature>
<reference evidence="7" key="2">
    <citation type="submission" date="2015-01" db="EMBL/GenBank/DDBJ databases">
        <title>Evolutionary Origins and Diversification of the Mycorrhizal Mutualists.</title>
        <authorList>
            <consortium name="DOE Joint Genome Institute"/>
            <consortium name="Mycorrhizal Genomics Consortium"/>
            <person name="Kohler A."/>
            <person name="Kuo A."/>
            <person name="Nagy L.G."/>
            <person name="Floudas D."/>
            <person name="Copeland A."/>
            <person name="Barry K.W."/>
            <person name="Cichocki N."/>
            <person name="Veneault-Fourrey C."/>
            <person name="LaButti K."/>
            <person name="Lindquist E.A."/>
            <person name="Lipzen A."/>
            <person name="Lundell T."/>
            <person name="Morin E."/>
            <person name="Murat C."/>
            <person name="Riley R."/>
            <person name="Ohm R."/>
            <person name="Sun H."/>
            <person name="Tunlid A."/>
            <person name="Henrissat B."/>
            <person name="Grigoriev I.V."/>
            <person name="Hibbett D.S."/>
            <person name="Martin F."/>
        </authorList>
    </citation>
    <scope>NUCLEOTIDE SEQUENCE [LARGE SCALE GENOMIC DNA]</scope>
    <source>
        <strain evidence="7">F 1598</strain>
    </source>
</reference>
<evidence type="ECO:0000256" key="5">
    <source>
        <dbReference type="SAM" id="MobiDB-lite"/>
    </source>
</evidence>
<keyword evidence="3" id="KW-0804">Transcription</keyword>
<dbReference type="PROSITE" id="PS50896">
    <property type="entry name" value="LISH"/>
    <property type="match status" value="1"/>
</dbReference>
<accession>A0A0C3GEY7</accession>
<dbReference type="HOGENOM" id="CLU_335571_0_0_1"/>
<dbReference type="Pfam" id="PF08513">
    <property type="entry name" value="LisH"/>
    <property type="match status" value="1"/>
</dbReference>
<evidence type="ECO:0000256" key="1">
    <source>
        <dbReference type="ARBA" id="ARBA00004123"/>
    </source>
</evidence>
<feature type="region of interest" description="Disordered" evidence="5">
    <location>
        <begin position="1"/>
        <end position="22"/>
    </location>
</feature>
<dbReference type="AlphaFoldDB" id="A0A0C3GEY7"/>
<evidence type="ECO:0000256" key="2">
    <source>
        <dbReference type="ARBA" id="ARBA00023015"/>
    </source>
</evidence>
<reference evidence="6 7" key="1">
    <citation type="submission" date="2014-04" db="EMBL/GenBank/DDBJ databases">
        <authorList>
            <consortium name="DOE Joint Genome Institute"/>
            <person name="Kuo A."/>
            <person name="Tarkka M."/>
            <person name="Buscot F."/>
            <person name="Kohler A."/>
            <person name="Nagy L.G."/>
            <person name="Floudas D."/>
            <person name="Copeland A."/>
            <person name="Barry K.W."/>
            <person name="Cichocki N."/>
            <person name="Veneault-Fourrey C."/>
            <person name="LaButti K."/>
            <person name="Lindquist E.A."/>
            <person name="Lipzen A."/>
            <person name="Lundell T."/>
            <person name="Morin E."/>
            <person name="Murat C."/>
            <person name="Sun H."/>
            <person name="Tunlid A."/>
            <person name="Henrissat B."/>
            <person name="Grigoriev I.V."/>
            <person name="Hibbett D.S."/>
            <person name="Martin F."/>
            <person name="Nordberg H.P."/>
            <person name="Cantor M.N."/>
            <person name="Hua S.X."/>
        </authorList>
    </citation>
    <scope>NUCLEOTIDE SEQUENCE [LARGE SCALE GENOMIC DNA]</scope>
    <source>
        <strain evidence="6 7">F 1598</strain>
    </source>
</reference>
<feature type="compositionally biased region" description="Low complexity" evidence="5">
    <location>
        <begin position="105"/>
        <end position="114"/>
    </location>
</feature>
<dbReference type="OrthoDB" id="5600002at2759"/>
<dbReference type="PANTHER" id="PTHR45093">
    <property type="entry name" value="TRANSCRIPTION ACTIVATOR MSS11"/>
    <property type="match status" value="1"/>
</dbReference>
<proteinExistence type="predicted"/>
<feature type="compositionally biased region" description="Low complexity" evidence="5">
    <location>
        <begin position="616"/>
        <end position="625"/>
    </location>
</feature>
<dbReference type="InParanoid" id="A0A0C3GEY7"/>
<keyword evidence="7" id="KW-1185">Reference proteome</keyword>
<evidence type="ECO:0000256" key="3">
    <source>
        <dbReference type="ARBA" id="ARBA00023163"/>
    </source>
</evidence>
<dbReference type="Proteomes" id="UP000054166">
    <property type="component" value="Unassembled WGS sequence"/>
</dbReference>
<feature type="compositionally biased region" description="Polar residues" evidence="5">
    <location>
        <begin position="9"/>
        <end position="22"/>
    </location>
</feature>
<feature type="compositionally biased region" description="Polar residues" evidence="5">
    <location>
        <begin position="653"/>
        <end position="663"/>
    </location>
</feature>
<dbReference type="EMBL" id="KN832973">
    <property type="protein sequence ID" value="KIM90249.1"/>
    <property type="molecule type" value="Genomic_DNA"/>
</dbReference>
<evidence type="ECO:0000256" key="4">
    <source>
        <dbReference type="ARBA" id="ARBA00023242"/>
    </source>
</evidence>
<feature type="compositionally biased region" description="Low complexity" evidence="5">
    <location>
        <begin position="189"/>
        <end position="215"/>
    </location>
</feature>
<keyword evidence="2" id="KW-0805">Transcription regulation</keyword>
<evidence type="ECO:0000313" key="6">
    <source>
        <dbReference type="EMBL" id="KIM90249.1"/>
    </source>
</evidence>
<comment type="subcellular location">
    <subcellularLocation>
        <location evidence="1">Nucleus</location>
    </subcellularLocation>
</comment>
<keyword evidence="4" id="KW-0539">Nucleus</keyword>
<feature type="compositionally biased region" description="Low complexity" evidence="5">
    <location>
        <begin position="545"/>
        <end position="561"/>
    </location>
</feature>
<gene>
    <name evidence="6" type="ORF">PILCRDRAFT_811965</name>
</gene>
<name>A0A0C3GEY7_PILCF</name>
<feature type="compositionally biased region" description="Low complexity" evidence="5">
    <location>
        <begin position="477"/>
        <end position="513"/>
    </location>
</feature>
<dbReference type="PANTHER" id="PTHR45093:SF2">
    <property type="entry name" value="LISH DOMAIN-CONTAINING PROTEIN"/>
    <property type="match status" value="1"/>
</dbReference>
<feature type="region of interest" description="Disordered" evidence="5">
    <location>
        <begin position="361"/>
        <end position="523"/>
    </location>
</feature>
<feature type="compositionally biased region" description="Pro residues" evidence="5">
    <location>
        <begin position="157"/>
        <end position="171"/>
    </location>
</feature>
<protein>
    <submittedName>
        <fullName evidence="6">Uncharacterized protein</fullName>
    </submittedName>
</protein>
<dbReference type="GO" id="GO:0005634">
    <property type="term" value="C:nucleus"/>
    <property type="evidence" value="ECO:0007669"/>
    <property type="project" value="UniProtKB-SubCell"/>
</dbReference>
<feature type="compositionally biased region" description="Low complexity" evidence="5">
    <location>
        <begin position="361"/>
        <end position="375"/>
    </location>
</feature>